<dbReference type="RefSeq" id="YP_010649453.1">
    <property type="nucleotide sequence ID" value="NC_070768.1"/>
</dbReference>
<gene>
    <name evidence="1" type="primary">46</name>
    <name evidence="1" type="ORF">SEA_KUMOTTA_46</name>
</gene>
<organism evidence="1 2">
    <name type="scientific">Arthrobacter phage Kumotta</name>
    <dbReference type="NCBI Taxonomy" id="2588498"/>
    <lineage>
        <taxon>Viruses</taxon>
        <taxon>Duplodnaviria</taxon>
        <taxon>Heunggongvirae</taxon>
        <taxon>Uroviricota</taxon>
        <taxon>Caudoviricetes</taxon>
        <taxon>Kumottavirus</taxon>
        <taxon>Kumottavirus kumotta</taxon>
    </lineage>
</organism>
<proteinExistence type="predicted"/>
<dbReference type="GeneID" id="77925005"/>
<accession>A0A4Y6ELF9</accession>
<evidence type="ECO:0000313" key="2">
    <source>
        <dbReference type="Proteomes" id="UP000316421"/>
    </source>
</evidence>
<dbReference type="Proteomes" id="UP000316421">
    <property type="component" value="Segment"/>
</dbReference>
<evidence type="ECO:0000313" key="1">
    <source>
        <dbReference type="EMBL" id="QDF19556.1"/>
    </source>
</evidence>
<dbReference type="KEGG" id="vg:77925005"/>
<name>A0A4Y6ELF9_9CAUD</name>
<protein>
    <submittedName>
        <fullName evidence="1">Uncharacterized protein</fullName>
    </submittedName>
</protein>
<dbReference type="EMBL" id="MK977703">
    <property type="protein sequence ID" value="QDF19556.1"/>
    <property type="molecule type" value="Genomic_DNA"/>
</dbReference>
<reference evidence="1 2" key="1">
    <citation type="submission" date="2019-05" db="EMBL/GenBank/DDBJ databases">
        <authorList>
            <person name="Randall S.G."/>
            <person name="Ball S.L."/>
            <person name="Breitenberger C.A."/>
            <person name="Daniels C.J."/>
            <person name="Garlena R.A."/>
            <person name="Russell D.A."/>
            <person name="Pope W.H."/>
            <person name="Jacobs-Sera D."/>
            <person name="Hatfull G.F."/>
        </authorList>
    </citation>
    <scope>NUCLEOTIDE SEQUENCE [LARGE SCALE GENOMIC DNA]</scope>
</reference>
<keyword evidence="2" id="KW-1185">Reference proteome</keyword>
<sequence length="61" mass="7008">MRVIIEVREKGNNHTTALDVVTNNWLDEKRNNADRRQGVIDAANHLLRSLRLAEIDEAKDV</sequence>